<organism evidence="8 9">
    <name type="scientific">Acholeplasma hippikon</name>
    <dbReference type="NCBI Taxonomy" id="264636"/>
    <lineage>
        <taxon>Bacteria</taxon>
        <taxon>Bacillati</taxon>
        <taxon>Mycoplasmatota</taxon>
        <taxon>Mollicutes</taxon>
        <taxon>Acholeplasmatales</taxon>
        <taxon>Acholeplasmataceae</taxon>
        <taxon>Acholeplasma</taxon>
    </lineage>
</organism>
<evidence type="ECO:0000256" key="2">
    <source>
        <dbReference type="ARBA" id="ARBA00022692"/>
    </source>
</evidence>
<dbReference type="Gene3D" id="2.10.109.10">
    <property type="entry name" value="Umud Fragment, subunit A"/>
    <property type="match status" value="1"/>
</dbReference>
<evidence type="ECO:0000259" key="7">
    <source>
        <dbReference type="Pfam" id="PF10502"/>
    </source>
</evidence>
<dbReference type="KEGG" id="ahk:NCTC10172_01409"/>
<reference evidence="8 9" key="1">
    <citation type="submission" date="2019-01" db="EMBL/GenBank/DDBJ databases">
        <authorList>
            <consortium name="Pathogen Informatics"/>
        </authorList>
    </citation>
    <scope>NUCLEOTIDE SEQUENCE [LARGE SCALE GENOMIC DNA]</scope>
    <source>
        <strain evidence="8 9">NCTC10172</strain>
    </source>
</reference>
<accession>A0A449BLN3</accession>
<dbReference type="STRING" id="1408416.GCA_000702765_00572"/>
<dbReference type="InterPro" id="IPR001733">
    <property type="entry name" value="Peptidase_S26B"/>
</dbReference>
<dbReference type="CDD" id="cd06462">
    <property type="entry name" value="Peptidase_S24_S26"/>
    <property type="match status" value="1"/>
</dbReference>
<gene>
    <name evidence="8" type="primary">sipW_4</name>
    <name evidence="8" type="ORF">NCTC10172_01409</name>
</gene>
<keyword evidence="6 8" id="KW-0378">Hydrolase</keyword>
<evidence type="ECO:0000256" key="5">
    <source>
        <dbReference type="NCBIfam" id="TIGR02228"/>
    </source>
</evidence>
<dbReference type="NCBIfam" id="TIGR02227">
    <property type="entry name" value="sigpep_I_bact"/>
    <property type="match status" value="1"/>
</dbReference>
<evidence type="ECO:0000256" key="3">
    <source>
        <dbReference type="ARBA" id="ARBA00022989"/>
    </source>
</evidence>
<keyword evidence="9" id="KW-1185">Reference proteome</keyword>
<dbReference type="PANTHER" id="PTHR10806:SF6">
    <property type="entry name" value="SIGNAL PEPTIDASE COMPLEX CATALYTIC SUBUNIT SEC11"/>
    <property type="match status" value="1"/>
</dbReference>
<comment type="caution">
    <text evidence="6">Lacks conserved residue(s) required for the propagation of feature annotation.</text>
</comment>
<keyword evidence="6" id="KW-0645">Protease</keyword>
<comment type="subcellular location">
    <subcellularLocation>
        <location evidence="1">Cell membrane</location>
        <topology evidence="1">Single-pass type II membrane protein</topology>
    </subcellularLocation>
    <subcellularLocation>
        <location evidence="6">Membrane</location>
        <topology evidence="6">Single-pass type II membrane protein</topology>
    </subcellularLocation>
</comment>
<dbReference type="GO" id="GO:0009003">
    <property type="term" value="F:signal peptidase activity"/>
    <property type="evidence" value="ECO:0007669"/>
    <property type="project" value="UniProtKB-EC"/>
</dbReference>
<dbReference type="Proteomes" id="UP000290909">
    <property type="component" value="Chromosome"/>
</dbReference>
<protein>
    <recommendedName>
        <fullName evidence="5 6">Signal peptidase I</fullName>
        <ecNumber evidence="5 6">3.4.21.89</ecNumber>
    </recommendedName>
</protein>
<dbReference type="EMBL" id="LR215050">
    <property type="protein sequence ID" value="VEU83333.1"/>
    <property type="molecule type" value="Genomic_DNA"/>
</dbReference>
<dbReference type="EC" id="3.4.21.89" evidence="5 6"/>
<dbReference type="GO" id="GO:0004252">
    <property type="term" value="F:serine-type endopeptidase activity"/>
    <property type="evidence" value="ECO:0007669"/>
    <property type="project" value="UniProtKB-UniRule"/>
</dbReference>
<proteinExistence type="inferred from homology"/>
<dbReference type="GO" id="GO:0006465">
    <property type="term" value="P:signal peptide processing"/>
    <property type="evidence" value="ECO:0007669"/>
    <property type="project" value="UniProtKB-UniRule"/>
</dbReference>
<dbReference type="SUPFAM" id="SSF51306">
    <property type="entry name" value="LexA/Signal peptidase"/>
    <property type="match status" value="1"/>
</dbReference>
<feature type="transmembrane region" description="Helical" evidence="6">
    <location>
        <begin position="118"/>
        <end position="138"/>
    </location>
</feature>
<dbReference type="RefSeq" id="WP_051658980.1">
    <property type="nucleotide sequence ID" value="NZ_LR215050.1"/>
</dbReference>
<comment type="similarity">
    <text evidence="6">Belongs to the peptidase S26 family.</text>
</comment>
<keyword evidence="3 6" id="KW-1133">Transmembrane helix</keyword>
<evidence type="ECO:0000256" key="6">
    <source>
        <dbReference type="RuleBase" id="RU362042"/>
    </source>
</evidence>
<keyword evidence="4 6" id="KW-0472">Membrane</keyword>
<evidence type="ECO:0000256" key="1">
    <source>
        <dbReference type="ARBA" id="ARBA00004401"/>
    </source>
</evidence>
<sequence length="148" mass="16976">MLKKIETIFITILVFFLASTFLLQIVGVRTRVVLSDSMYPKIRINNLVYINEKYNVDKLNVGDVIAFEQGSKEVLHRIVEINGDLIVTKGDNNNVNDQPIMKSNVKGKLVFNIPFGGFLVNIYLWMVLIGLYGIFHLIKKIRKEFGKE</sequence>
<dbReference type="AlphaFoldDB" id="A0A449BLN3"/>
<dbReference type="GO" id="GO:0005886">
    <property type="term" value="C:plasma membrane"/>
    <property type="evidence" value="ECO:0007669"/>
    <property type="project" value="UniProtKB-SubCell"/>
</dbReference>
<evidence type="ECO:0000313" key="8">
    <source>
        <dbReference type="EMBL" id="VEU83333.1"/>
    </source>
</evidence>
<evidence type="ECO:0000313" key="9">
    <source>
        <dbReference type="Proteomes" id="UP000290909"/>
    </source>
</evidence>
<evidence type="ECO:0000256" key="4">
    <source>
        <dbReference type="ARBA" id="ARBA00023136"/>
    </source>
</evidence>
<dbReference type="Pfam" id="PF10502">
    <property type="entry name" value="Peptidase_S26"/>
    <property type="match status" value="1"/>
</dbReference>
<dbReference type="InterPro" id="IPR019533">
    <property type="entry name" value="Peptidase_S26"/>
</dbReference>
<comment type="catalytic activity">
    <reaction evidence="6">
        <text>Cleavage of hydrophobic, N-terminal signal or leader sequences from secreted and periplasmic proteins.</text>
        <dbReference type="EC" id="3.4.21.89"/>
    </reaction>
</comment>
<feature type="domain" description="Peptidase S26" evidence="7">
    <location>
        <begin position="5"/>
        <end position="102"/>
    </location>
</feature>
<feature type="transmembrane region" description="Helical" evidence="6">
    <location>
        <begin position="7"/>
        <end position="28"/>
    </location>
</feature>
<dbReference type="InterPro" id="IPR000223">
    <property type="entry name" value="Pept_S26A_signal_pept_1"/>
</dbReference>
<keyword evidence="2 6" id="KW-0812">Transmembrane</keyword>
<dbReference type="InterPro" id="IPR036286">
    <property type="entry name" value="LexA/Signal_pep-like_sf"/>
</dbReference>
<dbReference type="PANTHER" id="PTHR10806">
    <property type="entry name" value="SIGNAL PEPTIDASE COMPLEX CATALYTIC SUBUNIT SEC11"/>
    <property type="match status" value="1"/>
</dbReference>
<dbReference type="NCBIfam" id="TIGR02228">
    <property type="entry name" value="sigpep_I_arch"/>
    <property type="match status" value="1"/>
</dbReference>
<name>A0A449BLN3_9MOLU</name>